<accession>A0A286G3B8</accession>
<proteinExistence type="predicted"/>
<organism evidence="1 2">
    <name type="scientific">Spirosoma fluviale</name>
    <dbReference type="NCBI Taxonomy" id="1597977"/>
    <lineage>
        <taxon>Bacteria</taxon>
        <taxon>Pseudomonadati</taxon>
        <taxon>Bacteroidota</taxon>
        <taxon>Cytophagia</taxon>
        <taxon>Cytophagales</taxon>
        <taxon>Cytophagaceae</taxon>
        <taxon>Spirosoma</taxon>
    </lineage>
</organism>
<dbReference type="AlphaFoldDB" id="A0A286G3B8"/>
<evidence type="ECO:0000313" key="1">
    <source>
        <dbReference type="EMBL" id="SOD90021.1"/>
    </source>
</evidence>
<name>A0A286G3B8_9BACT</name>
<evidence type="ECO:0000313" key="2">
    <source>
        <dbReference type="Proteomes" id="UP000219452"/>
    </source>
</evidence>
<protein>
    <submittedName>
        <fullName evidence="1">Uncharacterized protein</fullName>
    </submittedName>
</protein>
<keyword evidence="2" id="KW-1185">Reference proteome</keyword>
<dbReference type="Proteomes" id="UP000219452">
    <property type="component" value="Unassembled WGS sequence"/>
</dbReference>
<dbReference type="RefSeq" id="WP_097126827.1">
    <property type="nucleotide sequence ID" value="NZ_OCNH01000002.1"/>
</dbReference>
<gene>
    <name evidence="1" type="ORF">SAMN06269250_3270</name>
</gene>
<sequence length="218" mass="24652">MKKRSILSLLYYEFLPVLLLLLTTVCNAQSLTIPKGFTLQKSIKGSDNLIQKDFDGDGHPDYFGVIERGETEVKLISQLSTLKNKILLSESIELYRCCASMVLKKDVIQITTDFTPTFAHYKFRYDGRSSNFQLIGYDAIEGGTTEGGSSSFNLLTNTYENNFSYYDHKKQQVVSCPAVKAKLTIQKILLTDFGQKAERMLKGINEKYIPRKADKSSI</sequence>
<reference evidence="2" key="1">
    <citation type="submission" date="2017-09" db="EMBL/GenBank/DDBJ databases">
        <authorList>
            <person name="Varghese N."/>
            <person name="Submissions S."/>
        </authorList>
    </citation>
    <scope>NUCLEOTIDE SEQUENCE [LARGE SCALE GENOMIC DNA]</scope>
    <source>
        <strain evidence="2">DSM 29961</strain>
    </source>
</reference>
<dbReference type="EMBL" id="OCNH01000002">
    <property type="protein sequence ID" value="SOD90021.1"/>
    <property type="molecule type" value="Genomic_DNA"/>
</dbReference>